<keyword evidence="4" id="KW-0813">Transport</keyword>
<dbReference type="GO" id="GO:0019905">
    <property type="term" value="F:syntaxin binding"/>
    <property type="evidence" value="ECO:0007669"/>
    <property type="project" value="TreeGrafter"/>
</dbReference>
<evidence type="ECO:0000256" key="6">
    <source>
        <dbReference type="ARBA" id="ARBA00023034"/>
    </source>
</evidence>
<dbReference type="GO" id="GO:0042147">
    <property type="term" value="P:retrograde transport, endosome to Golgi"/>
    <property type="evidence" value="ECO:0007669"/>
    <property type="project" value="TreeGrafter"/>
</dbReference>
<dbReference type="GO" id="GO:0032456">
    <property type="term" value="P:endocytic recycling"/>
    <property type="evidence" value="ECO:0007669"/>
    <property type="project" value="TreeGrafter"/>
</dbReference>
<comment type="subcellular location">
    <subcellularLocation>
        <location evidence="1">Golgi apparatus</location>
        <location evidence="1">trans-Golgi network</location>
    </subcellularLocation>
</comment>
<dbReference type="GO" id="GO:0000938">
    <property type="term" value="C:GARP complex"/>
    <property type="evidence" value="ECO:0007669"/>
    <property type="project" value="TreeGrafter"/>
</dbReference>
<evidence type="ECO:0000259" key="7">
    <source>
        <dbReference type="Pfam" id="PF04129"/>
    </source>
</evidence>
<feature type="domain" description="Vps52 coiled-coil" evidence="7">
    <location>
        <begin position="58"/>
        <end position="231"/>
    </location>
</feature>
<accession>A0A8S1BWX4</accession>
<sequence>METSVSGERVEEDSALTDHSALDDEVLQKILQSGMDLRRYCKQVEGDLLRAENHSIEDYIKESANIASLHNQISDCDNILERMEGILEGFQTHLSSINTEMVQLQRRSAKMTQQLSNRLAVRATLSQFVDDITVSEQLISSICDASVTEPEFGAALRELGHKTSFAKEQSYRDSRSVLDVRDPLEHLRVKAVTKVRVFLLEQVFKLRKSMANFQVPQDNLLSKYKIFYEFLLANERSAAQEVCVEYIETMGKVYYSYFKAYISRLMKLQYDDNPSKDDLMGVSENVARGGLFQSRTSLKNRGAVFSLGTRGEVLGAGLKAPIIVPHAAGNKLPYETIFRSVQFALLENGCREFIFLKEFFVVQGNAAFDMFNQVLGMTLGMLQKNLDNYAADSYDAIGLMLCANICLKYKSICQERSIAALDTHWSALLAFIWPRLEHVLRLHVQSVKQLDTSKFNRELRPHYITRRFAEFSAAMEFMSETPPPEPVHRLMSQLSEEVECMLLRIAAAFPQRKEQLVFLINNLDLILSVHAEHSREQGATAKDAAAREEPKREIIGFQEHLSQRSAEYVEEVLRPHFGAVMQFVKEGEALAAKGQADQLRQQETKCMDMAHKFSVCWRGALEKLSKEVLPSFPSLLTGSQLFQLTLTTLVTYHQRLYAVLPPSAQATLANKHQLMVEIKKYKTNFWSDNLKS</sequence>
<proteinExistence type="inferred from homology"/>
<evidence type="ECO:0000256" key="3">
    <source>
        <dbReference type="ARBA" id="ARBA00017083"/>
    </source>
</evidence>
<dbReference type="PANTHER" id="PTHR14190">
    <property type="entry name" value="SUPPRESSOR OF ACTIN MUTATIONS 2/VACUOLAR PROTEIN SORTING 52"/>
    <property type="match status" value="1"/>
</dbReference>
<dbReference type="GO" id="GO:0015031">
    <property type="term" value="P:protein transport"/>
    <property type="evidence" value="ECO:0007669"/>
    <property type="project" value="UniProtKB-KW"/>
</dbReference>
<gene>
    <name evidence="9" type="ORF">CLODIP_2_CD05183</name>
</gene>
<comment type="similarity">
    <text evidence="2">Belongs to the VPS52 family.</text>
</comment>
<feature type="domain" description="Vps52 C-terminal" evidence="8">
    <location>
        <begin position="248"/>
        <end position="545"/>
    </location>
</feature>
<dbReference type="EMBL" id="CADEPI010000001">
    <property type="protein sequence ID" value="CAB3359347.1"/>
    <property type="molecule type" value="Genomic_DNA"/>
</dbReference>
<dbReference type="GO" id="GO:0007041">
    <property type="term" value="P:lysosomal transport"/>
    <property type="evidence" value="ECO:0007669"/>
    <property type="project" value="TreeGrafter"/>
</dbReference>
<keyword evidence="10" id="KW-1185">Reference proteome</keyword>
<evidence type="ECO:0000313" key="9">
    <source>
        <dbReference type="EMBL" id="CAB3359347.1"/>
    </source>
</evidence>
<dbReference type="AlphaFoldDB" id="A0A8S1BWX4"/>
<evidence type="ECO:0000313" key="10">
    <source>
        <dbReference type="Proteomes" id="UP000494165"/>
    </source>
</evidence>
<keyword evidence="5" id="KW-0653">Protein transport</keyword>
<protein>
    <recommendedName>
        <fullName evidence="3">Vacuolar protein sorting-associated protein 52 homolog</fullName>
    </recommendedName>
</protein>
<evidence type="ECO:0000259" key="8">
    <source>
        <dbReference type="Pfam" id="PF20655"/>
    </source>
</evidence>
<dbReference type="InterPro" id="IPR048361">
    <property type="entry name" value="Vps52_C"/>
</dbReference>
<dbReference type="GO" id="GO:0005829">
    <property type="term" value="C:cytosol"/>
    <property type="evidence" value="ECO:0007669"/>
    <property type="project" value="GOC"/>
</dbReference>
<evidence type="ECO:0000256" key="5">
    <source>
        <dbReference type="ARBA" id="ARBA00022927"/>
    </source>
</evidence>
<dbReference type="Pfam" id="PF04129">
    <property type="entry name" value="Vps52_CC"/>
    <property type="match status" value="1"/>
</dbReference>
<dbReference type="InterPro" id="IPR048319">
    <property type="entry name" value="Vps52_CC"/>
</dbReference>
<dbReference type="Pfam" id="PF20655">
    <property type="entry name" value="Vps52_C"/>
    <property type="match status" value="1"/>
</dbReference>
<dbReference type="GO" id="GO:0006896">
    <property type="term" value="P:Golgi to vacuole transport"/>
    <property type="evidence" value="ECO:0007669"/>
    <property type="project" value="TreeGrafter"/>
</dbReference>
<evidence type="ECO:0000256" key="1">
    <source>
        <dbReference type="ARBA" id="ARBA00004601"/>
    </source>
</evidence>
<comment type="caution">
    <text evidence="9">The sequence shown here is derived from an EMBL/GenBank/DDBJ whole genome shotgun (WGS) entry which is preliminary data.</text>
</comment>
<dbReference type="PANTHER" id="PTHR14190:SF7">
    <property type="entry name" value="VACUOLAR PROTEIN SORTING-ASSOCIATED PROTEIN 52 HOMOLOG"/>
    <property type="match status" value="1"/>
</dbReference>
<dbReference type="Proteomes" id="UP000494165">
    <property type="component" value="Unassembled WGS sequence"/>
</dbReference>
<reference evidence="9 10" key="1">
    <citation type="submission" date="2020-04" db="EMBL/GenBank/DDBJ databases">
        <authorList>
            <person name="Alioto T."/>
            <person name="Alioto T."/>
            <person name="Gomez Garrido J."/>
        </authorList>
    </citation>
    <scope>NUCLEOTIDE SEQUENCE [LARGE SCALE GENOMIC DNA]</scope>
</reference>
<dbReference type="OrthoDB" id="19482at2759"/>
<keyword evidence="6" id="KW-0333">Golgi apparatus</keyword>
<organism evidence="9 10">
    <name type="scientific">Cloeon dipterum</name>
    <dbReference type="NCBI Taxonomy" id="197152"/>
    <lineage>
        <taxon>Eukaryota</taxon>
        <taxon>Metazoa</taxon>
        <taxon>Ecdysozoa</taxon>
        <taxon>Arthropoda</taxon>
        <taxon>Hexapoda</taxon>
        <taxon>Insecta</taxon>
        <taxon>Pterygota</taxon>
        <taxon>Palaeoptera</taxon>
        <taxon>Ephemeroptera</taxon>
        <taxon>Pisciforma</taxon>
        <taxon>Baetidae</taxon>
        <taxon>Cloeon</taxon>
    </lineage>
</organism>
<name>A0A8S1BWX4_9INSE</name>
<dbReference type="InterPro" id="IPR007258">
    <property type="entry name" value="Vps52"/>
</dbReference>
<evidence type="ECO:0000256" key="2">
    <source>
        <dbReference type="ARBA" id="ARBA00008180"/>
    </source>
</evidence>
<evidence type="ECO:0000256" key="4">
    <source>
        <dbReference type="ARBA" id="ARBA00022448"/>
    </source>
</evidence>